<keyword evidence="3" id="KW-1185">Reference proteome</keyword>
<gene>
    <name evidence="2" type="ORF">B1H18_04540</name>
</gene>
<dbReference type="RefSeq" id="WP_077964979.1">
    <property type="nucleotide sequence ID" value="NZ_CP045178.1"/>
</dbReference>
<comment type="caution">
    <text evidence="2">The sequence shown here is derived from an EMBL/GenBank/DDBJ whole genome shotgun (WGS) entry which is preliminary data.</text>
</comment>
<organism evidence="2 3">
    <name type="scientific">Streptomyces tsukubensis</name>
    <dbReference type="NCBI Taxonomy" id="83656"/>
    <lineage>
        <taxon>Bacteria</taxon>
        <taxon>Bacillati</taxon>
        <taxon>Actinomycetota</taxon>
        <taxon>Actinomycetes</taxon>
        <taxon>Kitasatosporales</taxon>
        <taxon>Streptomycetaceae</taxon>
        <taxon>Streptomyces</taxon>
    </lineage>
</organism>
<dbReference type="InterPro" id="IPR050275">
    <property type="entry name" value="PGM_Phosphatase"/>
</dbReference>
<dbReference type="SMART" id="SM00855">
    <property type="entry name" value="PGAM"/>
    <property type="match status" value="1"/>
</dbReference>
<dbReference type="Gene3D" id="3.40.50.1240">
    <property type="entry name" value="Phosphoglycerate mutase-like"/>
    <property type="match status" value="1"/>
</dbReference>
<dbReference type="STRING" id="83656.B1H18_04540"/>
<dbReference type="InterPro" id="IPR013078">
    <property type="entry name" value="His_Pase_superF_clade-1"/>
</dbReference>
<proteinExistence type="predicted"/>
<dbReference type="InterPro" id="IPR029033">
    <property type="entry name" value="His_PPase_superfam"/>
</dbReference>
<evidence type="ECO:0000313" key="2">
    <source>
        <dbReference type="EMBL" id="OON82305.1"/>
    </source>
</evidence>
<reference evidence="2 3" key="1">
    <citation type="submission" date="2017-02" db="EMBL/GenBank/DDBJ databases">
        <title>Draft Genome Sequence of Streptomyces tsukubaensis F601, a Producer of the immunosuppressant tacrolimus FK506.</title>
        <authorList>
            <person name="Zong G."/>
            <person name="Zhong C."/>
            <person name="Fu J."/>
            <person name="Qin R."/>
            <person name="Cao G."/>
        </authorList>
    </citation>
    <scope>NUCLEOTIDE SEQUENCE [LARGE SCALE GENOMIC DNA]</scope>
    <source>
        <strain evidence="2 3">F601</strain>
    </source>
</reference>
<dbReference type="Pfam" id="PF00300">
    <property type="entry name" value="His_Phos_1"/>
    <property type="match status" value="1"/>
</dbReference>
<accession>A0A1V4AEA2</accession>
<sequence>MGELILVRHGETSWSRSGKHTSWTELPLTPLGEEQARSVAPVLAARRIALTLSSPLERAHRTAELAGLTPVFDDDGLHEWDYGGYEGITTVEIHRERPDWDLWTDGVAAGPPEHPGETPQEVGERADRVLKTVDAALRDADLDGEGGDVVLVGHAHFLRALTARRLGLPASAGSLFRLDTGSVSRIGTEHGHPVVSAWNLTGSTRD</sequence>
<dbReference type="EMBL" id="MVFC01000002">
    <property type="protein sequence ID" value="OON82305.1"/>
    <property type="molecule type" value="Genomic_DNA"/>
</dbReference>
<dbReference type="GO" id="GO:0070297">
    <property type="term" value="P:regulation of phosphorelay signal transduction system"/>
    <property type="evidence" value="ECO:0007669"/>
    <property type="project" value="TreeGrafter"/>
</dbReference>
<feature type="binding site" evidence="1">
    <location>
        <position position="58"/>
    </location>
    <ligand>
        <name>substrate</name>
    </ligand>
</feature>
<dbReference type="Proteomes" id="UP000190539">
    <property type="component" value="Unassembled WGS sequence"/>
</dbReference>
<dbReference type="AlphaFoldDB" id="A0A1V4AEA2"/>
<dbReference type="OrthoDB" id="4697614at2"/>
<evidence type="ECO:0000256" key="1">
    <source>
        <dbReference type="PIRSR" id="PIRSR613078-2"/>
    </source>
</evidence>
<dbReference type="PANTHER" id="PTHR48100">
    <property type="entry name" value="BROAD-SPECIFICITY PHOSPHATASE YOR283W-RELATED"/>
    <property type="match status" value="1"/>
</dbReference>
<protein>
    <submittedName>
        <fullName evidence="2">Histidine phosphatase family protein</fullName>
    </submittedName>
</protein>
<dbReference type="CDD" id="cd07067">
    <property type="entry name" value="HP_PGM_like"/>
    <property type="match status" value="1"/>
</dbReference>
<name>A0A1V4AEA2_9ACTN</name>
<dbReference type="PANTHER" id="PTHR48100:SF15">
    <property type="entry name" value="SEDOHEPTULOSE 1,7-BISPHOSPHATASE"/>
    <property type="match status" value="1"/>
</dbReference>
<evidence type="ECO:0000313" key="3">
    <source>
        <dbReference type="Proteomes" id="UP000190539"/>
    </source>
</evidence>
<dbReference type="SUPFAM" id="SSF53254">
    <property type="entry name" value="Phosphoglycerate mutase-like"/>
    <property type="match status" value="1"/>
</dbReference>
<dbReference type="GO" id="GO:0101006">
    <property type="term" value="F:protein histidine phosphatase activity"/>
    <property type="evidence" value="ECO:0007669"/>
    <property type="project" value="TreeGrafter"/>
</dbReference>